<dbReference type="GO" id="GO:0009691">
    <property type="term" value="P:cytokinin biosynthetic process"/>
    <property type="evidence" value="ECO:0007669"/>
    <property type="project" value="UniProtKB-UniRule"/>
</dbReference>
<reference evidence="4 5" key="1">
    <citation type="submission" date="2015-07" db="EMBL/GenBank/DDBJ databases">
        <title>Genome analysis of myxobacterium Chondromyces crocatus Cm c5 reveals a high potential for natural compound synthesis and the genetic basis for the loss of fruiting body formation.</title>
        <authorList>
            <person name="Zaburannyi N."/>
            <person name="Bunk B."/>
            <person name="Maier J."/>
            <person name="Overmann J."/>
            <person name="Mueller R."/>
        </authorList>
    </citation>
    <scope>NUCLEOTIDE SEQUENCE [LARGE SCALE GENOMIC DNA]</scope>
    <source>
        <strain evidence="4 5">Cm c5</strain>
    </source>
</reference>
<name>A0A0K1EQE3_CHOCO</name>
<evidence type="ECO:0000313" key="4">
    <source>
        <dbReference type="EMBL" id="AKT43135.1"/>
    </source>
</evidence>
<dbReference type="Gene3D" id="3.40.50.450">
    <property type="match status" value="1"/>
</dbReference>
<dbReference type="SUPFAM" id="SSF102405">
    <property type="entry name" value="MCP/YpsA-like"/>
    <property type="match status" value="1"/>
</dbReference>
<keyword evidence="5" id="KW-1185">Reference proteome</keyword>
<dbReference type="PANTHER" id="PTHR31223">
    <property type="entry name" value="LOG FAMILY PROTEIN YJL055W"/>
    <property type="match status" value="1"/>
</dbReference>
<evidence type="ECO:0000256" key="1">
    <source>
        <dbReference type="ARBA" id="ARBA00000274"/>
    </source>
</evidence>
<dbReference type="PANTHER" id="PTHR31223:SF70">
    <property type="entry name" value="LOG FAMILY PROTEIN YJL055W"/>
    <property type="match status" value="1"/>
</dbReference>
<dbReference type="InterPro" id="IPR031100">
    <property type="entry name" value="LOG_fam"/>
</dbReference>
<dbReference type="GO" id="GO:0005829">
    <property type="term" value="C:cytosol"/>
    <property type="evidence" value="ECO:0007669"/>
    <property type="project" value="TreeGrafter"/>
</dbReference>
<organism evidence="4 5">
    <name type="scientific">Chondromyces crocatus</name>
    <dbReference type="NCBI Taxonomy" id="52"/>
    <lineage>
        <taxon>Bacteria</taxon>
        <taxon>Pseudomonadati</taxon>
        <taxon>Myxococcota</taxon>
        <taxon>Polyangia</taxon>
        <taxon>Polyangiales</taxon>
        <taxon>Polyangiaceae</taxon>
        <taxon>Chondromyces</taxon>
    </lineage>
</organism>
<dbReference type="PATRIC" id="fig|52.7.peg.8091"/>
<dbReference type="NCBIfam" id="TIGR00730">
    <property type="entry name" value="Rossman fold protein, TIGR00730 family"/>
    <property type="match status" value="1"/>
</dbReference>
<gene>
    <name evidence="4" type="ORF">CMC5_073630</name>
</gene>
<proteinExistence type="inferred from homology"/>
<keyword evidence="3" id="KW-0203">Cytokinin biosynthesis</keyword>
<dbReference type="AlphaFoldDB" id="A0A0K1EQE3"/>
<dbReference type="GO" id="GO:0008714">
    <property type="term" value="F:AMP nucleosidase activity"/>
    <property type="evidence" value="ECO:0007669"/>
    <property type="project" value="UniProtKB-EC"/>
</dbReference>
<dbReference type="STRING" id="52.CMC5_073630"/>
<evidence type="ECO:0000256" key="3">
    <source>
        <dbReference type="RuleBase" id="RU363015"/>
    </source>
</evidence>
<dbReference type="InterPro" id="IPR005269">
    <property type="entry name" value="LOG"/>
</dbReference>
<accession>A0A0K1EQE3</accession>
<dbReference type="Proteomes" id="UP000067626">
    <property type="component" value="Chromosome"/>
</dbReference>
<dbReference type="Pfam" id="PF03641">
    <property type="entry name" value="Lysine_decarbox"/>
    <property type="match status" value="1"/>
</dbReference>
<dbReference type="EMBL" id="CP012159">
    <property type="protein sequence ID" value="AKT43135.1"/>
    <property type="molecule type" value="Genomic_DNA"/>
</dbReference>
<comment type="catalytic activity">
    <reaction evidence="1">
        <text>AMP + H2O = D-ribose 5-phosphate + adenine</text>
        <dbReference type="Rhea" id="RHEA:20129"/>
        <dbReference type="ChEBI" id="CHEBI:15377"/>
        <dbReference type="ChEBI" id="CHEBI:16708"/>
        <dbReference type="ChEBI" id="CHEBI:78346"/>
        <dbReference type="ChEBI" id="CHEBI:456215"/>
        <dbReference type="EC" id="3.2.2.4"/>
    </reaction>
</comment>
<dbReference type="OrthoDB" id="9801098at2"/>
<comment type="similarity">
    <text evidence="2 3">Belongs to the LOG family.</text>
</comment>
<sequence>MTGNQDPGRALHRFRRLCVYCGSSVGVRPEYEEAARGLGAFLAGRGIGLVYGGGRVGLMGAVADGALAAGGEVIGIIPEKLRARELAHLGLTELFVVDSMHARKTMMAYLSDGFIAMPGGWGTLEETFEVTTWAQLNYHLKPVGLLNVGGYYDKLLAFVDHAVTEGFIREAHRGLVVSSSDPADLLEQMSRVEVPELGRWIDKP</sequence>
<protein>
    <recommendedName>
        <fullName evidence="3">Cytokinin riboside 5'-monophosphate phosphoribohydrolase</fullName>
        <ecNumber evidence="3">3.2.2.n1</ecNumber>
    </recommendedName>
</protein>
<evidence type="ECO:0000256" key="2">
    <source>
        <dbReference type="ARBA" id="ARBA00006763"/>
    </source>
</evidence>
<evidence type="ECO:0000313" key="5">
    <source>
        <dbReference type="Proteomes" id="UP000067626"/>
    </source>
</evidence>
<dbReference type="KEGG" id="ccro:CMC5_073630"/>
<dbReference type="RefSeq" id="WP_050434657.1">
    <property type="nucleotide sequence ID" value="NZ_CP012159.1"/>
</dbReference>
<keyword evidence="3" id="KW-0378">Hydrolase</keyword>
<dbReference type="EC" id="3.2.2.n1" evidence="3"/>